<protein>
    <submittedName>
        <fullName evidence="2">Lipocalin-like domain-containing protein</fullName>
    </submittedName>
</protein>
<reference evidence="3" key="1">
    <citation type="journal article" date="2019" name="Int. J. Syst. Evol. Microbiol.">
        <title>The Global Catalogue of Microorganisms (GCM) 10K type strain sequencing project: providing services to taxonomists for standard genome sequencing and annotation.</title>
        <authorList>
            <consortium name="The Broad Institute Genomics Platform"/>
            <consortium name="The Broad Institute Genome Sequencing Center for Infectious Disease"/>
            <person name="Wu L."/>
            <person name="Ma J."/>
        </authorList>
    </citation>
    <scope>NUCLEOTIDE SEQUENCE [LARGE SCALE GENOMIC DNA]</scope>
    <source>
        <strain evidence="3">IBRC-M 10490</strain>
    </source>
</reference>
<comment type="caution">
    <text evidence="2">The sequence shown here is derived from an EMBL/GenBank/DDBJ whole genome shotgun (WGS) entry which is preliminary data.</text>
</comment>
<evidence type="ECO:0000313" key="3">
    <source>
        <dbReference type="Proteomes" id="UP001595844"/>
    </source>
</evidence>
<dbReference type="EMBL" id="JBHSDL010000042">
    <property type="protein sequence ID" value="MFC4377747.1"/>
    <property type="molecule type" value="Genomic_DNA"/>
</dbReference>
<evidence type="ECO:0000259" key="1">
    <source>
        <dbReference type="Pfam" id="PF07143"/>
    </source>
</evidence>
<feature type="domain" description="AttH" evidence="1">
    <location>
        <begin position="91"/>
        <end position="194"/>
    </location>
</feature>
<gene>
    <name evidence="2" type="ORF">ACFO5K_27080</name>
</gene>
<dbReference type="InterPro" id="IPR023374">
    <property type="entry name" value="AttH-like_dom_sf"/>
</dbReference>
<evidence type="ECO:0000313" key="2">
    <source>
        <dbReference type="EMBL" id="MFC4377747.1"/>
    </source>
</evidence>
<dbReference type="Pfam" id="PF07143">
    <property type="entry name" value="CrtC"/>
    <property type="match status" value="1"/>
</dbReference>
<proteinExistence type="predicted"/>
<dbReference type="Proteomes" id="UP001595844">
    <property type="component" value="Unassembled WGS sequence"/>
</dbReference>
<sequence>MTDIVETWNGPGRHDADLTRVLPQHNAFHLSASKLAFEHWYFDAQLDTGHIVVGFLIKRRPEDLPGARPWVEIIIYAPDGTRRQVSKKYPHKAATFDTDRFRVRIGDNHAHTEFHDNGHCVHHVRLAEDDLELELRFHNEISSWMPGQGETRFGERDVFGWVVGSPRAHVTGTVRIDGTTREVTGRGYADHNWGVGDMKRIISRWHWGRLYDEDYSLLFAHVLTQQHVGAHAIAPLMLGRGEEIVLSTGETTLTEGPARLHPTAGREFPEWISLHVPGKLDLRLTVGQVIHGHDLLDDFPIIRSRLVKPIAHRVIGKPAYFRFESEFELRVHNESGIDTRTGTTLHELVALK</sequence>
<dbReference type="Gene3D" id="2.40.370.10">
    <property type="entry name" value="AttH-like domain"/>
    <property type="match status" value="1"/>
</dbReference>
<dbReference type="SUPFAM" id="SSF159245">
    <property type="entry name" value="AttH-like"/>
    <property type="match status" value="1"/>
</dbReference>
<organism evidence="2 3">
    <name type="scientific">Nocardia halotolerans</name>
    <dbReference type="NCBI Taxonomy" id="1755878"/>
    <lineage>
        <taxon>Bacteria</taxon>
        <taxon>Bacillati</taxon>
        <taxon>Actinomycetota</taxon>
        <taxon>Actinomycetes</taxon>
        <taxon>Mycobacteriales</taxon>
        <taxon>Nocardiaceae</taxon>
        <taxon>Nocardia</taxon>
    </lineage>
</organism>
<name>A0ABV8VS55_9NOCA</name>
<accession>A0ABV8VS55</accession>
<dbReference type="InterPro" id="IPR010791">
    <property type="entry name" value="AttH_dom"/>
</dbReference>
<dbReference type="RefSeq" id="WP_378568741.1">
    <property type="nucleotide sequence ID" value="NZ_JBHSDL010000042.1"/>
</dbReference>
<keyword evidence="3" id="KW-1185">Reference proteome</keyword>